<feature type="transmembrane region" description="Helical" evidence="1">
    <location>
        <begin position="397"/>
        <end position="417"/>
    </location>
</feature>
<comment type="caution">
    <text evidence="2">The sequence shown here is derived from an EMBL/GenBank/DDBJ whole genome shotgun (WGS) entry which is preliminary data.</text>
</comment>
<evidence type="ECO:0000313" key="2">
    <source>
        <dbReference type="EMBL" id="GAA2609638.1"/>
    </source>
</evidence>
<evidence type="ECO:0000313" key="3">
    <source>
        <dbReference type="Proteomes" id="UP001501509"/>
    </source>
</evidence>
<keyword evidence="1" id="KW-0812">Transmembrane</keyword>
<dbReference type="Proteomes" id="UP001501509">
    <property type="component" value="Unassembled WGS sequence"/>
</dbReference>
<name>A0ABP6CAM5_9ACTN</name>
<reference evidence="3" key="1">
    <citation type="journal article" date="2019" name="Int. J. Syst. Evol. Microbiol.">
        <title>The Global Catalogue of Microorganisms (GCM) 10K type strain sequencing project: providing services to taxonomists for standard genome sequencing and annotation.</title>
        <authorList>
            <consortium name="The Broad Institute Genomics Platform"/>
            <consortium name="The Broad Institute Genome Sequencing Center for Infectious Disease"/>
            <person name="Wu L."/>
            <person name="Ma J."/>
        </authorList>
    </citation>
    <scope>NUCLEOTIDE SEQUENCE [LARGE SCALE GENOMIC DNA]</scope>
    <source>
        <strain evidence="3">JCM 6833</strain>
    </source>
</reference>
<proteinExistence type="predicted"/>
<dbReference type="RefSeq" id="WP_344544568.1">
    <property type="nucleotide sequence ID" value="NZ_BAAATD010000006.1"/>
</dbReference>
<feature type="transmembrane region" description="Helical" evidence="1">
    <location>
        <begin position="423"/>
        <end position="445"/>
    </location>
</feature>
<gene>
    <name evidence="2" type="ORF">GCM10010411_49900</name>
</gene>
<keyword evidence="1" id="KW-1133">Transmembrane helix</keyword>
<dbReference type="EMBL" id="BAAATD010000006">
    <property type="protein sequence ID" value="GAA2609638.1"/>
    <property type="molecule type" value="Genomic_DNA"/>
</dbReference>
<organism evidence="2 3">
    <name type="scientific">Actinomadura fulvescens</name>
    <dbReference type="NCBI Taxonomy" id="46160"/>
    <lineage>
        <taxon>Bacteria</taxon>
        <taxon>Bacillati</taxon>
        <taxon>Actinomycetota</taxon>
        <taxon>Actinomycetes</taxon>
        <taxon>Streptosporangiales</taxon>
        <taxon>Thermomonosporaceae</taxon>
        <taxon>Actinomadura</taxon>
    </lineage>
</organism>
<keyword evidence="3" id="KW-1185">Reference proteome</keyword>
<protein>
    <recommendedName>
        <fullName evidence="4">Tape measure protein</fullName>
    </recommendedName>
</protein>
<accession>A0ABP6CAM5</accession>
<evidence type="ECO:0000256" key="1">
    <source>
        <dbReference type="SAM" id="Phobius"/>
    </source>
</evidence>
<feature type="transmembrane region" description="Helical" evidence="1">
    <location>
        <begin position="75"/>
        <end position="96"/>
    </location>
</feature>
<feature type="transmembrane region" description="Helical" evidence="1">
    <location>
        <begin position="297"/>
        <end position="320"/>
    </location>
</feature>
<evidence type="ECO:0008006" key="4">
    <source>
        <dbReference type="Google" id="ProtNLM"/>
    </source>
</evidence>
<feature type="transmembrane region" description="Helical" evidence="1">
    <location>
        <begin position="50"/>
        <end position="69"/>
    </location>
</feature>
<sequence length="682" mass="70906">MALLSSLMVRIGVDSDDVGRGVKRAVDELKNFGRSGVAFASKALGNFARAALPVVTNLSLIGAVLITAIPLMASMAAAMAEIGSAALAAAPALIALRVAGMIVQKSLAAIFKEGTAAHAALQGLRDGLKEATDAGSKAAAKGIAPLVAELRKVAQPVVTRYMEGVGRAANRVQREFLGWAKSADGVKTLRGILEPISASLEKLAPKIAATAIAFVRMLGRIMGVSVALGSKGLGGVLDYLTAKFNAINADTVGGGLSKLGNTARTVMGVISTLSGWIDKLVTAYKTYTTQFRLLADALSVVAMIFGGPIVTAIAAASLIIRHFDQVKAAWERLKAAFSGQGGGGPLATTMQNLKSAAMTVVPALKTAFEQIRAAVMPTLREIWTIIKNDLIPTLAQFGNAVAPFVAWLVGVLGPVVAQVFKGILGIIKGTLNIIIGVLKVFIGIFNGDWSKAWQGIQQIARGTGQVLGGIFRVAIASLRGMWSAFSSHVRSLWNSLKTSVVNTASNMINGLVNMIRGGVGRARSAVGSIKSAILGQFSGAGSWLVSAGRSILEGLISGIQSAIGRVKSLLNSVTGMIPDWKGPMRVDKKLLVPTGKAIIGGLHKGMKITMPDVRKGLERYTTDLAYIPGVPGVRRAASTGGGNSGGVIQFNPDGTRASKLLVEILREAVADRGGDVQRVIGR</sequence>
<keyword evidence="1" id="KW-0472">Membrane</keyword>